<comment type="caution">
    <text evidence="2">The sequence shown here is derived from an EMBL/GenBank/DDBJ whole genome shotgun (WGS) entry which is preliminary data.</text>
</comment>
<dbReference type="EMBL" id="JBHZOL010000098">
    <property type="protein sequence ID" value="MFE4108046.1"/>
    <property type="molecule type" value="Genomic_DNA"/>
</dbReference>
<dbReference type="Proteomes" id="UP001600165">
    <property type="component" value="Unassembled WGS sequence"/>
</dbReference>
<dbReference type="RefSeq" id="WP_377967379.1">
    <property type="nucleotide sequence ID" value="NZ_JBHZOL010000098.1"/>
</dbReference>
<dbReference type="SUPFAM" id="SSF55729">
    <property type="entry name" value="Acyl-CoA N-acyltransferases (Nat)"/>
    <property type="match status" value="1"/>
</dbReference>
<gene>
    <name evidence="2" type="ORF">ACFVKH_17315</name>
</gene>
<dbReference type="PANTHER" id="PTHR47443:SF3">
    <property type="entry name" value="GCN5-RELATED N-ACETYLTRANSFERASE 4, CHLOROPLASTIC"/>
    <property type="match status" value="1"/>
</dbReference>
<evidence type="ECO:0000313" key="2">
    <source>
        <dbReference type="EMBL" id="MFE4108046.1"/>
    </source>
</evidence>
<dbReference type="InterPro" id="IPR016181">
    <property type="entry name" value="Acyl_CoA_acyltransferase"/>
</dbReference>
<keyword evidence="2" id="KW-0012">Acyltransferase</keyword>
<keyword evidence="2" id="KW-0808">Transferase</keyword>
<dbReference type="InterPro" id="IPR000182">
    <property type="entry name" value="GNAT_dom"/>
</dbReference>
<dbReference type="Pfam" id="PF00583">
    <property type="entry name" value="Acetyltransf_1"/>
    <property type="match status" value="1"/>
</dbReference>
<dbReference type="EC" id="2.3.1.-" evidence="2"/>
<name>A0ABW6IIM4_9CYAN</name>
<reference evidence="2 3" key="1">
    <citation type="submission" date="2024-10" db="EMBL/GenBank/DDBJ databases">
        <authorList>
            <person name="Ratan Roy A."/>
            <person name="Morales Sandoval P.H."/>
            <person name="De Los Santos Villalobos S."/>
            <person name="Chakraborty S."/>
            <person name="Mukherjee J."/>
        </authorList>
    </citation>
    <scope>NUCLEOTIDE SEQUENCE [LARGE SCALE GENOMIC DNA]</scope>
    <source>
        <strain evidence="2 3">S1</strain>
    </source>
</reference>
<feature type="domain" description="N-acetyltransferase" evidence="1">
    <location>
        <begin position="19"/>
        <end position="196"/>
    </location>
</feature>
<dbReference type="GO" id="GO:0016746">
    <property type="term" value="F:acyltransferase activity"/>
    <property type="evidence" value="ECO:0007669"/>
    <property type="project" value="UniProtKB-KW"/>
</dbReference>
<dbReference type="PROSITE" id="PS51186">
    <property type="entry name" value="GNAT"/>
    <property type="match status" value="1"/>
</dbReference>
<protein>
    <submittedName>
        <fullName evidence="2">GNAT family N-acetyltransferase</fullName>
        <ecNumber evidence="2">2.3.1.-</ecNumber>
    </submittedName>
</protein>
<dbReference type="Gene3D" id="3.40.630.30">
    <property type="match status" value="1"/>
</dbReference>
<proteinExistence type="predicted"/>
<organism evidence="2 3">
    <name type="scientific">Almyronema epifaneia S1</name>
    <dbReference type="NCBI Taxonomy" id="2991925"/>
    <lineage>
        <taxon>Bacteria</taxon>
        <taxon>Bacillati</taxon>
        <taxon>Cyanobacteriota</taxon>
        <taxon>Cyanophyceae</taxon>
        <taxon>Nodosilineales</taxon>
        <taxon>Nodosilineaceae</taxon>
        <taxon>Almyronema</taxon>
        <taxon>Almyronema epifaneia</taxon>
    </lineage>
</organism>
<dbReference type="CDD" id="cd04301">
    <property type="entry name" value="NAT_SF"/>
    <property type="match status" value="1"/>
</dbReference>
<keyword evidence="3" id="KW-1185">Reference proteome</keyword>
<accession>A0ABW6IIM4</accession>
<sequence>MSISHPYLSFTYSGESISFRVRTAGLEDLNQLADILVASFYPQTGWMYFVYPLLRLGIYEDLKHRFRSQPARYACFAVQSAEATLSSEQPVIGTVELSCRPAQVWPFSLTKYPYVSNLAVHQQFRRRGVARQLLQACEQTARSWGFRSLYLHVMEDNQQARHLYTKMGYQLKQAEWNPWGALWGKPQRLLLYKPLP</sequence>
<evidence type="ECO:0000259" key="1">
    <source>
        <dbReference type="PROSITE" id="PS51186"/>
    </source>
</evidence>
<dbReference type="PANTHER" id="PTHR47443">
    <property type="entry name" value="ACYL-COA N-ACYLTRANSFERASES (NAT) SUPERFAMILY PROTEIN"/>
    <property type="match status" value="1"/>
</dbReference>
<evidence type="ECO:0000313" key="3">
    <source>
        <dbReference type="Proteomes" id="UP001600165"/>
    </source>
</evidence>